<dbReference type="RefSeq" id="WP_048101209.1">
    <property type="nucleotide sequence ID" value="NZ_LKBH01000178.1"/>
</dbReference>
<evidence type="ECO:0000256" key="1">
    <source>
        <dbReference type="SAM" id="Phobius"/>
    </source>
</evidence>
<dbReference type="InParanoid" id="A0A0Q0RIH4"/>
<name>A0A0Q0RIH4_9ARCH</name>
<dbReference type="PANTHER" id="PTHR43767:SF1">
    <property type="entry name" value="NONRIBOSOMAL PEPTIDE SYNTHASE PES1 (EUROFUNG)-RELATED"/>
    <property type="match status" value="1"/>
</dbReference>
<dbReference type="AlphaFoldDB" id="A0A0Q0RIH4"/>
<dbReference type="PROSITE" id="PS00455">
    <property type="entry name" value="AMP_BINDING"/>
    <property type="match status" value="1"/>
</dbReference>
<dbReference type="PANTHER" id="PTHR43767">
    <property type="entry name" value="LONG-CHAIN-FATTY-ACID--COA LIGASE"/>
    <property type="match status" value="1"/>
</dbReference>
<dbReference type="Pfam" id="PF00501">
    <property type="entry name" value="AMP-binding"/>
    <property type="match status" value="1"/>
</dbReference>
<dbReference type="InterPro" id="IPR025110">
    <property type="entry name" value="AMP-bd_C"/>
</dbReference>
<dbReference type="FunCoup" id="A0A0Q0RIH4">
    <property type="interactions" value="89"/>
</dbReference>
<dbReference type="InterPro" id="IPR045851">
    <property type="entry name" value="AMP-bd_C_sf"/>
</dbReference>
<comment type="caution">
    <text evidence="4">The sequence shown here is derived from an EMBL/GenBank/DDBJ whole genome shotgun (WGS) entry which is preliminary data.</text>
</comment>
<reference evidence="4 5" key="1">
    <citation type="submission" date="2015-09" db="EMBL/GenBank/DDBJ databases">
        <title>Heavy metals and arsenic resistance mechanisms in polyextremophilic archaea of the family Ferroplasmaceae.</title>
        <authorList>
            <person name="Bulaev A.G."/>
            <person name="Kanygina A.V."/>
        </authorList>
    </citation>
    <scope>NUCLEOTIDE SEQUENCE [LARGE SCALE GENOMIC DNA]</scope>
    <source>
        <strain evidence="4 5">BH2</strain>
    </source>
</reference>
<dbReference type="EMBL" id="LKBH01000178">
    <property type="protein sequence ID" value="KQB35218.1"/>
    <property type="molecule type" value="Genomic_DNA"/>
</dbReference>
<feature type="domain" description="AMP-binding enzyme C-terminal" evidence="3">
    <location>
        <begin position="456"/>
        <end position="534"/>
    </location>
</feature>
<dbReference type="Gene3D" id="3.40.50.12780">
    <property type="entry name" value="N-terminal domain of ligase-like"/>
    <property type="match status" value="1"/>
</dbReference>
<feature type="transmembrane region" description="Helical" evidence="1">
    <location>
        <begin position="86"/>
        <end position="107"/>
    </location>
</feature>
<sequence>MEHYKWFRIWPNYLPYTIDYPDMNIWKMMEISSTLYGSKDAIIYYGHRIKYRDIYTDINNLSLFIKSKGIKKGDRVGIMMLNSPQFIISFFAIAGAGATIVLMSPALDYSTASYIAKETGMKMIITTSELIKIPEKLHDELNIIIICGNLRDYIKKPDIPVPEFITAEHKIAGIPWEEAIKKREGKIDPNSEMDDEALIAYTSGTTGIPKGCVHTNKSVIANAIGASVWRRLTSSANELGAAPFFHVTGLAFSMLSPIYSGATITILTRWNSEAAIQAIEKYRVTHFVSVAPMIVDLLNQKDLNKRDFSSIRFIGGGGAAMPKVLAEKMEELFNIPFVEGYGMTEAMGQTHINPPEHRKLQCIGIPQFGYDAKIISPETGKVVENEIGEIVVNGPSIFKGYLNKPEDTENAFISINGKKFLRTGDIGYMDDEGSFFVVDRLKRMINRAGFKVWPAEIDNLMLRHPDILEVCTVGTPDPRVGEEVKAFVVLKESGKNKNISEEEIVAWARENIGGYKYPHMVEFTDSLPKTASGKVDWKKLQDNERNNL</sequence>
<protein>
    <submittedName>
        <fullName evidence="4">Long-chain fatty acid--CoA ligase</fullName>
    </submittedName>
</protein>
<proteinExistence type="predicted"/>
<dbReference type="GeneID" id="84221036"/>
<dbReference type="GO" id="GO:0016878">
    <property type="term" value="F:acid-thiol ligase activity"/>
    <property type="evidence" value="ECO:0007669"/>
    <property type="project" value="UniProtKB-ARBA"/>
</dbReference>
<dbReference type="InterPro" id="IPR020845">
    <property type="entry name" value="AMP-binding_CS"/>
</dbReference>
<keyword evidence="4" id="KW-0436">Ligase</keyword>
<dbReference type="Pfam" id="PF13193">
    <property type="entry name" value="AMP-binding_C"/>
    <property type="match status" value="1"/>
</dbReference>
<accession>A0A0Q0RIH4</accession>
<organism evidence="4 5">
    <name type="scientific">Acidiplasma cupricumulans</name>
    <dbReference type="NCBI Taxonomy" id="312540"/>
    <lineage>
        <taxon>Archaea</taxon>
        <taxon>Methanobacteriati</taxon>
        <taxon>Thermoplasmatota</taxon>
        <taxon>Thermoplasmata</taxon>
        <taxon>Thermoplasmatales</taxon>
        <taxon>Ferroplasmaceae</taxon>
        <taxon>Acidiplasma</taxon>
    </lineage>
</organism>
<dbReference type="Proteomes" id="UP000050301">
    <property type="component" value="Unassembled WGS sequence"/>
</dbReference>
<dbReference type="InterPro" id="IPR042099">
    <property type="entry name" value="ANL_N_sf"/>
</dbReference>
<dbReference type="SUPFAM" id="SSF56801">
    <property type="entry name" value="Acetyl-CoA synthetase-like"/>
    <property type="match status" value="1"/>
</dbReference>
<keyword evidence="1" id="KW-0812">Transmembrane</keyword>
<feature type="domain" description="AMP-dependent synthetase/ligase" evidence="2">
    <location>
        <begin position="36"/>
        <end position="402"/>
    </location>
</feature>
<dbReference type="InterPro" id="IPR000873">
    <property type="entry name" value="AMP-dep_synth/lig_dom"/>
</dbReference>
<evidence type="ECO:0000313" key="5">
    <source>
        <dbReference type="Proteomes" id="UP000050301"/>
    </source>
</evidence>
<evidence type="ECO:0000313" key="4">
    <source>
        <dbReference type="EMBL" id="KQB35218.1"/>
    </source>
</evidence>
<keyword evidence="1" id="KW-0472">Membrane</keyword>
<evidence type="ECO:0000259" key="3">
    <source>
        <dbReference type="Pfam" id="PF13193"/>
    </source>
</evidence>
<keyword evidence="5" id="KW-1185">Reference proteome</keyword>
<keyword evidence="1" id="KW-1133">Transmembrane helix</keyword>
<dbReference type="Gene3D" id="3.30.300.30">
    <property type="match status" value="1"/>
</dbReference>
<dbReference type="InterPro" id="IPR050237">
    <property type="entry name" value="ATP-dep_AMP-bd_enzyme"/>
</dbReference>
<evidence type="ECO:0000259" key="2">
    <source>
        <dbReference type="Pfam" id="PF00501"/>
    </source>
</evidence>
<gene>
    <name evidence="4" type="ORF">AOG55_07465</name>
</gene>